<dbReference type="Gene3D" id="3.40.50.150">
    <property type="entry name" value="Vaccinia Virus protein VP39"/>
    <property type="match status" value="1"/>
</dbReference>
<evidence type="ECO:0000256" key="1">
    <source>
        <dbReference type="ARBA" id="ARBA00022603"/>
    </source>
</evidence>
<evidence type="ECO:0000259" key="4">
    <source>
        <dbReference type="SMART" id="SM00650"/>
    </source>
</evidence>
<sequence length="231" mass="25308">MLIPANTKNWDAHVSQAEIVARSPGFQHLRDRIIDLTEIQPDDCVVDVGAGTGLLSLESARRGARVWAVDISPSMCEYLRAKARSGGHQIEVAVGSAVSLPIVDGFADAVVSNYCFHHLDDAGKLQALAEARRVLRPGGRLVFGDMMFTLDPRDPRDRAVVEAKVRAMLRKGPAGVVRLARNGLRVATGRWESPVRASWWQQAMLDAHFDDVSVRVLEHEGGLAHARRPPV</sequence>
<dbReference type="GO" id="GO:0008168">
    <property type="term" value="F:methyltransferase activity"/>
    <property type="evidence" value="ECO:0007669"/>
    <property type="project" value="UniProtKB-KW"/>
</dbReference>
<keyword evidence="2" id="KW-0808">Transferase</keyword>
<dbReference type="InterPro" id="IPR020598">
    <property type="entry name" value="rRNA_Ade_methylase_Trfase_N"/>
</dbReference>
<reference evidence="6" key="1">
    <citation type="submission" date="2021-11" db="EMBL/GenBank/DDBJ databases">
        <title>Cultivation dependent microbiological survey of springs from the worlds oldest radium mine currently devoted to the extraction of radon-saturated water.</title>
        <authorList>
            <person name="Kapinusova G."/>
            <person name="Smrhova T."/>
            <person name="Strejcek M."/>
            <person name="Suman J."/>
            <person name="Jani K."/>
            <person name="Pajer P."/>
            <person name="Uhlik O."/>
        </authorList>
    </citation>
    <scope>NUCLEOTIDE SEQUENCE [LARGE SCALE GENOMIC DNA]</scope>
    <source>
        <strain evidence="6">J379</strain>
    </source>
</reference>
<evidence type="ECO:0000256" key="3">
    <source>
        <dbReference type="ARBA" id="ARBA00022691"/>
    </source>
</evidence>
<dbReference type="Pfam" id="PF13649">
    <property type="entry name" value="Methyltransf_25"/>
    <property type="match status" value="1"/>
</dbReference>
<dbReference type="PANTHER" id="PTHR43591">
    <property type="entry name" value="METHYLTRANSFERASE"/>
    <property type="match status" value="1"/>
</dbReference>
<proteinExistence type="predicted"/>
<feature type="domain" description="Ribosomal RNA adenine methylase transferase N-terminal" evidence="4">
    <location>
        <begin position="29"/>
        <end position="154"/>
    </location>
</feature>
<protein>
    <submittedName>
        <fullName evidence="5">Class I SAM-dependent methyltransferase</fullName>
    </submittedName>
</protein>
<keyword evidence="6" id="KW-1185">Reference proteome</keyword>
<evidence type="ECO:0000256" key="2">
    <source>
        <dbReference type="ARBA" id="ARBA00022679"/>
    </source>
</evidence>
<keyword evidence="3" id="KW-0949">S-adenosyl-L-methionine</keyword>
<evidence type="ECO:0000313" key="6">
    <source>
        <dbReference type="Proteomes" id="UP001058860"/>
    </source>
</evidence>
<dbReference type="SUPFAM" id="SSF53335">
    <property type="entry name" value="S-adenosyl-L-methionine-dependent methyltransferases"/>
    <property type="match status" value="1"/>
</dbReference>
<dbReference type="SMART" id="SM00650">
    <property type="entry name" value="rADc"/>
    <property type="match status" value="1"/>
</dbReference>
<name>A0ABY5PEL3_9ACTN</name>
<keyword evidence="1 5" id="KW-0489">Methyltransferase</keyword>
<accession>A0ABY5PEL3</accession>
<evidence type="ECO:0000313" key="5">
    <source>
        <dbReference type="EMBL" id="UUY03068.1"/>
    </source>
</evidence>
<dbReference type="RefSeq" id="WP_353863583.1">
    <property type="nucleotide sequence ID" value="NZ_CP088295.1"/>
</dbReference>
<dbReference type="InterPro" id="IPR041698">
    <property type="entry name" value="Methyltransf_25"/>
</dbReference>
<dbReference type="CDD" id="cd02440">
    <property type="entry name" value="AdoMet_MTases"/>
    <property type="match status" value="1"/>
</dbReference>
<dbReference type="InterPro" id="IPR029063">
    <property type="entry name" value="SAM-dependent_MTases_sf"/>
</dbReference>
<dbReference type="EMBL" id="CP088295">
    <property type="protein sequence ID" value="UUY03068.1"/>
    <property type="molecule type" value="Genomic_DNA"/>
</dbReference>
<dbReference type="GO" id="GO:0032259">
    <property type="term" value="P:methylation"/>
    <property type="evidence" value="ECO:0007669"/>
    <property type="project" value="UniProtKB-KW"/>
</dbReference>
<dbReference type="Proteomes" id="UP001058860">
    <property type="component" value="Chromosome"/>
</dbReference>
<organism evidence="5 6">
    <name type="scientific">Svornostia abyssi</name>
    <dbReference type="NCBI Taxonomy" id="2898438"/>
    <lineage>
        <taxon>Bacteria</taxon>
        <taxon>Bacillati</taxon>
        <taxon>Actinomycetota</taxon>
        <taxon>Thermoleophilia</taxon>
        <taxon>Solirubrobacterales</taxon>
        <taxon>Baekduiaceae</taxon>
        <taxon>Svornostia</taxon>
    </lineage>
</organism>
<gene>
    <name evidence="5" type="ORF">LRS13_20685</name>
</gene>